<feature type="compositionally biased region" description="Basic and acidic residues" evidence="3">
    <location>
        <begin position="3587"/>
        <end position="3597"/>
    </location>
</feature>
<keyword evidence="6" id="KW-1185">Reference proteome</keyword>
<dbReference type="SUPFAM" id="SSF50156">
    <property type="entry name" value="PDZ domain-like"/>
    <property type="match status" value="1"/>
</dbReference>
<feature type="region of interest" description="Disordered" evidence="3">
    <location>
        <begin position="370"/>
        <end position="504"/>
    </location>
</feature>
<feature type="region of interest" description="Disordered" evidence="3">
    <location>
        <begin position="524"/>
        <end position="549"/>
    </location>
</feature>
<proteinExistence type="predicted"/>
<evidence type="ECO:0000256" key="2">
    <source>
        <dbReference type="ARBA" id="ARBA00023242"/>
    </source>
</evidence>
<feature type="region of interest" description="Disordered" evidence="3">
    <location>
        <begin position="667"/>
        <end position="697"/>
    </location>
</feature>
<keyword evidence="2" id="KW-0539">Nucleus</keyword>
<dbReference type="GO" id="GO:0043034">
    <property type="term" value="C:costamere"/>
    <property type="evidence" value="ECO:0007669"/>
    <property type="project" value="TreeGrafter"/>
</dbReference>
<dbReference type="GeneTree" id="ENSGT00940000163336"/>
<feature type="compositionally biased region" description="Basic and acidic residues" evidence="3">
    <location>
        <begin position="3692"/>
        <end position="3705"/>
    </location>
</feature>
<feature type="region of interest" description="Disordered" evidence="3">
    <location>
        <begin position="563"/>
        <end position="595"/>
    </location>
</feature>
<dbReference type="PROSITE" id="PS50106">
    <property type="entry name" value="PDZ"/>
    <property type="match status" value="1"/>
</dbReference>
<feature type="region of interest" description="Disordered" evidence="3">
    <location>
        <begin position="2107"/>
        <end position="2132"/>
    </location>
</feature>
<dbReference type="PANTHER" id="PTHR23348:SF37">
    <property type="entry name" value="PROTEIN AHNAK2"/>
    <property type="match status" value="1"/>
</dbReference>
<evidence type="ECO:0000259" key="4">
    <source>
        <dbReference type="PROSITE" id="PS50106"/>
    </source>
</evidence>
<feature type="compositionally biased region" description="Basic and acidic residues" evidence="3">
    <location>
        <begin position="3076"/>
        <end position="3092"/>
    </location>
</feature>
<feature type="region of interest" description="Disordered" evidence="3">
    <location>
        <begin position="3501"/>
        <end position="3530"/>
    </location>
</feature>
<feature type="compositionally biased region" description="Basic and acidic residues" evidence="3">
    <location>
        <begin position="446"/>
        <end position="458"/>
    </location>
</feature>
<dbReference type="SMART" id="SM00228">
    <property type="entry name" value="PDZ"/>
    <property type="match status" value="1"/>
</dbReference>
<dbReference type="InterPro" id="IPR036034">
    <property type="entry name" value="PDZ_sf"/>
</dbReference>
<accession>A0A9L0IIH1</accession>
<organism evidence="5 6">
    <name type="scientific">Equus asinus</name>
    <name type="common">Donkey</name>
    <name type="synonym">Equus africanus asinus</name>
    <dbReference type="NCBI Taxonomy" id="9793"/>
    <lineage>
        <taxon>Eukaryota</taxon>
        <taxon>Metazoa</taxon>
        <taxon>Chordata</taxon>
        <taxon>Craniata</taxon>
        <taxon>Vertebrata</taxon>
        <taxon>Euteleostomi</taxon>
        <taxon>Mammalia</taxon>
        <taxon>Eutheria</taxon>
        <taxon>Laurasiatheria</taxon>
        <taxon>Perissodactyla</taxon>
        <taxon>Equidae</taxon>
        <taxon>Equus</taxon>
    </lineage>
</organism>
<reference evidence="5" key="2">
    <citation type="submission" date="2025-08" db="UniProtKB">
        <authorList>
            <consortium name="Ensembl"/>
        </authorList>
    </citation>
    <scope>IDENTIFICATION</scope>
</reference>
<feature type="compositionally biased region" description="Basic residues" evidence="3">
    <location>
        <begin position="256"/>
        <end position="267"/>
    </location>
</feature>
<feature type="region of interest" description="Disordered" evidence="3">
    <location>
        <begin position="2881"/>
        <end position="2911"/>
    </location>
</feature>
<feature type="region of interest" description="Disordered" evidence="3">
    <location>
        <begin position="3613"/>
        <end position="3748"/>
    </location>
</feature>
<feature type="region of interest" description="Disordered" evidence="3">
    <location>
        <begin position="189"/>
        <end position="309"/>
    </location>
</feature>
<feature type="region of interest" description="Disordered" evidence="3">
    <location>
        <begin position="1433"/>
        <end position="1459"/>
    </location>
</feature>
<dbReference type="InterPro" id="IPR052082">
    <property type="entry name" value="Myelin_sheath_structural"/>
</dbReference>
<reference evidence="5" key="3">
    <citation type="submission" date="2025-09" db="UniProtKB">
        <authorList>
            <consortium name="Ensembl"/>
        </authorList>
    </citation>
    <scope>IDENTIFICATION</scope>
</reference>
<feature type="region of interest" description="Disordered" evidence="3">
    <location>
        <begin position="62"/>
        <end position="88"/>
    </location>
</feature>
<dbReference type="InterPro" id="IPR001478">
    <property type="entry name" value="PDZ"/>
</dbReference>
<feature type="region of interest" description="Disordered" evidence="3">
    <location>
        <begin position="1331"/>
        <end position="1356"/>
    </location>
</feature>
<evidence type="ECO:0000313" key="6">
    <source>
        <dbReference type="Proteomes" id="UP000694387"/>
    </source>
</evidence>
<protein>
    <recommendedName>
        <fullName evidence="4">PDZ domain-containing protein</fullName>
    </recommendedName>
</protein>
<feature type="compositionally biased region" description="Acidic residues" evidence="3">
    <location>
        <begin position="3572"/>
        <end position="3586"/>
    </location>
</feature>
<feature type="domain" description="PDZ" evidence="4">
    <location>
        <begin position="101"/>
        <end position="167"/>
    </location>
</feature>
<feature type="region of interest" description="Disordered" evidence="3">
    <location>
        <begin position="3280"/>
        <end position="3320"/>
    </location>
</feature>
<feature type="compositionally biased region" description="Basic and acidic residues" evidence="3">
    <location>
        <begin position="476"/>
        <end position="504"/>
    </location>
</feature>
<dbReference type="Gene3D" id="2.30.42.10">
    <property type="match status" value="1"/>
</dbReference>
<feature type="region of interest" description="Disordered" evidence="3">
    <location>
        <begin position="3572"/>
        <end position="3599"/>
    </location>
</feature>
<sequence length="3748" mass="387960">MCDCFHVVLPTWPGAPGSGAPPPLAEGNLSLSCQVTEGPVDENIRPRPQGSSPVYECATEGAGFGLPEDTPSRQVSSGRRRSWWKRDSGDSRTFSRMSCCLLRTRVMEVGASGYSVTGGGDQGIFVKQVLKDSSAAKLFNLREGDQLLSTTIFFDDIKYEDALKILQYSEPYKVQFKIRRKLPAREDEAWASSSAQRGPQGSEKQAKDVGDGSTETPTKTLEGDGDQERLISKPREGRGRRPQKERLSWPKFQTIKSKRTPGPRRSHSSSEAYERGDVPDVSPTSTDTEAQLPAEEQEQKAGPGGQRRRRFLNLKFRMGSGRGLAPVGRPGRGVQGGAVQAGVLEEPTQPGHPRVGAVGEGAALVPGRATMTKEAKVQEEPVPQEGADQGPAPGVSGEGQREGVQGLEIGIARLSLKDTADEDSTRKREPEFQIRIPTLKTPKFGFSKEKGLGTEESKTAPQRGLMEEGAGQTDTEGAREGPESVPEQEKRRAEEDVSGHKGDAKMVEKAGEGKMKMLKFKRPSFGWSPVKHPRTVGGKPTKEREKEIGGSITFVKLDIEIKDTDAIGEDTETHPPEITGEREEKMRMEGEDTLREKDVVVRDSKFRMPKFKMPSFGVSAPSKSVEASLDASLPKVQADVSLPSIQADVKTADLSVELPSAELEVKTAGAGVKLPEGPGPEGEPQEPAAGAGLKGHLPKVQMPSIKMPKVDFKAPQVDIKGPKLDVKGAKGEVTAPGVEVSLPSVEVDAQVPGAKLEGDASLGDKEVAARDSKLKMPKFKMPSFGVSAAGKDLGTSVDVPAPKVGGEATLPSVGAELTAPEGSVPVPSAEVRLPGGELEVALPEGEAAGAELKGKAEGARIKAHLPKVQMPSIKMPKVDIRAPQVDIKGPSADLKGLKGEATAPGVEVSLPSVEVDAQVPGAKLEGDASLGDKEVAARDSKFKMPNKSVEASLDASLPKVQADVSLPSIQADVKTADLSVELPSAELEVKTAGAGVKLPEGPGPEGEPQEPAAGAGLKGHLPKVQMPSIKVPKVDFKAPQVDIKGPKLDVKGAKGEVTAPGVEVSLPSVEVDAQVPGAKLEGDASLGDKEVAARDSKLKMPKFKMPSFGVSAAGKDLGTSVDVPAPKVGGEATLPSVGAELTAPEGSVPVPSAEVRLPGGELGVALPEGEAAGAELKGKAEGARIKAHLPKVQMPSIKMPKVDIRAPQVDIKGPSADLKGLKGEATAPGVEVSLPSVEVDAQVPGAKLEGDASLGDKEVAARDSKFKMPKFKMPSFGVSAPSKSVEASLDASLPKVQADVSLPSIQADVKTADLSVELPSAELEVKTAGAGVKLPEGPGPEGEPQEPAAGAGLKGHLPKVQMPSIKMPKVDFKFKMPSFGVSAPSKSVEASLDASLPKVQADVSLPSIQADVKTADLSVELPSAELEVKTAGAGVKLPEGPGPEGEPQEPAAGAGLKGHLPKVQMPSIKMPKVDFKAPQVDIKGPKLDVKGAKGEVTAPGVEVSLPSVEVDAQVPGAKLEGDASLGDKEVAARDSKLKMPKFKMPSFGVSAAGKDLGTSVDVPAPKVGGEATLPSVGAELTAPEGSVPVPSAEVRLPGGELGVALPEGEAAGAELKGKAEGARIKAHLPKVQMPSIKMPKVDIRAPQVDIKGPSADLKGLKGEATAPGVEVSLPSVEVDAQVPGAKLEGDASLGDKEVAAARDSKFKMPKFKMPSFGVSAPSKSVEASLDASLPKVQADVSLPSIQADVKTADLSVELPSAELEVKTAGAGVKLPEGPGPEGEPQEPAAGAGLKGHLPKVQMPSIKMPKVDFKAPQVDIKGPKLDVKGAKGEVTAPGVEVSLPSVEVDAQVPGAKLEGDASLGDKEVAARDSKLKMPKFKMPSFGVSAAGKDLGTSVDVPAPKVGGEATLPSVGAELTAPEGSVPVPSAEVRLPGGELGVALPEGEAAGAELKGKAEGARIKAHLPKVQMPSIKMPQVDIRAPQVDIKGPSADLKGLKGEATAPGVEVSLPSVEVDAQVPGAKLEGDASLGDKEVAARDSKFKMPKFKMPSFGVSAPSKSVEASLDASLPKVQADVSLPSIQADVKTADLSVELPSAELEVKTAGAGVKLPEGPGPEGEPQEPAAGAGLKGHLPKVQMPSIKMPKVDFKAPQVDIKGPKLDVKGAKGEVTAPGVEVSLPSVEVDAQVPGAKLEGDASLGDKEVAARDSKFKMPKFKMPSFGVSAPSKSVEASLDASLPKVQADVSLPSIQADVKTADLSVELPSAELEVKTAGAGVKLPEGPGPEGEPQEPAAGAGLKGHLPKVQMPSIKMPKVDFKAPQVDIKGPKLDVKGAKGEVTAPGVEVSLPSVEVDAQVPGAKLEGDASLGDKEVAARDSKLKMPKFKMPSFGVSAAGKDLGTSVDVPAPKVGGEATLPSVGAELTAPEGSVPVPSAEVRLPGGELGVALPEGEAAGAELKGKAEGARIKAHLPKVQMPSIKMPQVDIRAPQVDIKGPSADLKGLKGEATAPGVEVSLPSVEVDAQVPGAKLEGDASLGDKEVAARDSKFKMPKFKMPSFGVSAPSKSVEASLDASLPKVQADVSLPSIQADVKTADLSVELPSAELEVKTAGAGVKLPEGPGPEGEPQEPAAGAGLKGHLPKVQMPSIKMPKVDFKAPQVDIKGPKLDVKGAKGEVTAPGVEVSLPSVEVDAQVPGAKLEGDASLGDKEVAARDSKLKMPKFKMPSFGVSAAGKDLGTDMFPEVCAGDPSVSGVGFDGSVSVEKCAEKVKSRKSHFKFPKLFSPPERAPGDSLALDTDSAHPLPPSVSVPASEVPGSRSSLQRSRLGWAAFPSAKLELSGPQAEVPTLTECEGVTLTKYQVTVPRAAVPLDVPQEALSGSQVGAHLPSMESSADFPSPERVSLSPTHGHPGPVDPLFPASYGQVTFPIFHRPKFGFSVPKAADAEVEPRGVECAPTLSPLSPTPGLDSSAAEAAVFPLPGTHLPSLEVSVSQGPEGPQDTVETSAMAPGRAPAEEADCEGKSSPLKMPRLKLPSLRWSPKKGAEPKEDPGRSLEDEELSVVVDVGPTGVPPEVPVPGMEAHRDMPPEEDGEEKRAKTPGFGNLKLALPRMKTSKAGADLPQGRPDPSLSSPPGGVGGTSVMVGLPTEAPPQPSCRAPDAEASTAGSPQGDAAAGEVPATSQESWFRMPALHLPSFLRSSKDRGGAGGPGAQMPVPAASTSREGEAPATVKSQGAPVSWSEVEAPTSLQSPEGGADSAAAESAPHTDVLRCSLDSRGLKLDLPADSVSTGMTPLPGPAGPAGAGEGAGERSSHPEGPLRLKASSTDVPSQISVVTMGQLWEDSVQTVRFPKLEVPRFCFPAPSSEADVFVPTVREVQCSESSLDFALSTESPGDWGASILKTGAGVPGEQPVALDLSSEAPPISKVRVHIQGTEVESQEVTIHSRVTAEFAHLLGPEAISTQIVRESDIPASQIRTPSYGFSLLKAKIPEPPTQAGLHMVTRDSRLSEDLREAPRQVTPGADPISGDLQPDTGEPFEIISPGVSVPELQMCAFDVRPGHQFADSCSDEEPAEILEFPPEDSQEAPLADEDGAPKEKPESKRSAGLFRFWLPNIGFSSSVDETSAEPKDDVPKSAPIQTQPEAQPEAGPPKKQEKAGWFRFPKLGFSSTPTKKSKTPKDEAGPAEQNLQEEAVTFFDARETFSPEEKDGEPAEASGAGPGSGAMVASAARTELILLEQDREASEEPAPGPATE</sequence>
<dbReference type="Proteomes" id="UP000694387">
    <property type="component" value="Chromosome 7"/>
</dbReference>
<feature type="compositionally biased region" description="Low complexity" evidence="3">
    <location>
        <begin position="3247"/>
        <end position="3259"/>
    </location>
</feature>
<feature type="region of interest" description="Disordered" evidence="3">
    <location>
        <begin position="1771"/>
        <end position="1796"/>
    </location>
</feature>
<name>A0A9L0IIH1_EQUAS</name>
<feature type="compositionally biased region" description="Basic and acidic residues" evidence="3">
    <location>
        <begin position="3501"/>
        <end position="3510"/>
    </location>
</feature>
<feature type="compositionally biased region" description="Basic and acidic residues" evidence="3">
    <location>
        <begin position="3038"/>
        <end position="3050"/>
    </location>
</feature>
<feature type="compositionally biased region" description="Basic and acidic residues" evidence="3">
    <location>
        <begin position="226"/>
        <end position="248"/>
    </location>
</feature>
<feature type="compositionally biased region" description="Basic and acidic residues" evidence="3">
    <location>
        <begin position="415"/>
        <end position="432"/>
    </location>
</feature>
<dbReference type="PANTHER" id="PTHR23348">
    <property type="entry name" value="PERIAXIN/AHNAK"/>
    <property type="match status" value="1"/>
</dbReference>
<evidence type="ECO:0000313" key="5">
    <source>
        <dbReference type="Ensembl" id="ENSEASP00005040750.1"/>
    </source>
</evidence>
<feature type="compositionally biased region" description="Low complexity" evidence="3">
    <location>
        <begin position="3707"/>
        <end position="3724"/>
    </location>
</feature>
<reference evidence="5 6" key="1">
    <citation type="journal article" date="2020" name="Nat. Commun.">
        <title>Donkey genomes provide new insights into domestication and selection for coat color.</title>
        <authorList>
            <person name="Wang"/>
            <person name="C."/>
            <person name="Li"/>
            <person name="H."/>
            <person name="Guo"/>
            <person name="Y."/>
            <person name="Huang"/>
            <person name="J."/>
            <person name="Sun"/>
            <person name="Y."/>
            <person name="Min"/>
            <person name="J."/>
            <person name="Wang"/>
            <person name="J."/>
            <person name="Fang"/>
            <person name="X."/>
            <person name="Zhao"/>
            <person name="Z."/>
            <person name="Wang"/>
            <person name="S."/>
            <person name="Zhang"/>
            <person name="Y."/>
            <person name="Liu"/>
            <person name="Q."/>
            <person name="Jiang"/>
            <person name="Q."/>
            <person name="Wang"/>
            <person name="X."/>
            <person name="Guo"/>
            <person name="Y."/>
            <person name="Yang"/>
            <person name="C."/>
            <person name="Wang"/>
            <person name="Y."/>
            <person name="Tian"/>
            <person name="F."/>
            <person name="Zhuang"/>
            <person name="G."/>
            <person name="Fan"/>
            <person name="Y."/>
            <person name="Gao"/>
            <person name="Q."/>
            <person name="Li"/>
            <person name="Y."/>
            <person name="Ju"/>
            <person name="Z."/>
            <person name="Li"/>
            <person name="J."/>
            <person name="Li"/>
            <person name="R."/>
            <person name="Hou"/>
            <person name="M."/>
            <person name="Yang"/>
            <person name="G."/>
            <person name="Liu"/>
            <person name="G."/>
            <person name="Liu"/>
            <person name="W."/>
            <person name="Guo"/>
            <person name="J."/>
            <person name="Pan"/>
            <person name="S."/>
            <person name="Fan"/>
            <person name="G."/>
            <person name="Zhang"/>
            <person name="W."/>
            <person name="Zhang"/>
            <person name="R."/>
            <person name="Yu"/>
            <person name="J."/>
            <person name="Zhang"/>
            <person name="X."/>
            <person name="Yin"/>
            <person name="Q."/>
            <person name="Ji"/>
            <person name="C."/>
            <person name="Jin"/>
            <person name="Y."/>
            <person name="Yue"/>
            <person name="G."/>
            <person name="Liu"/>
            <person name="M."/>
            <person name="Xu"/>
            <person name="J."/>
            <person name="Liu"/>
            <person name="S."/>
            <person name="Jordana"/>
            <person name="J."/>
            <person name="Noce"/>
            <person name="A."/>
            <person name="Amills"/>
            <person name="M."/>
            <person name="Wu"/>
            <person name="D.D."/>
            <person name="Li"/>
            <person name="S."/>
            <person name="Zhou"/>
            <person name="X. and Zhong"/>
            <person name="J."/>
        </authorList>
    </citation>
    <scope>NUCLEOTIDE SEQUENCE [LARGE SCALE GENOMIC DNA]</scope>
</reference>
<feature type="region of interest" description="Disordered" evidence="3">
    <location>
        <begin position="2777"/>
        <end position="2816"/>
    </location>
</feature>
<feature type="compositionally biased region" description="Basic and acidic residues" evidence="3">
    <location>
        <begin position="3303"/>
        <end position="3314"/>
    </location>
</feature>
<evidence type="ECO:0000256" key="3">
    <source>
        <dbReference type="SAM" id="MobiDB-lite"/>
    </source>
</evidence>
<dbReference type="GO" id="GO:0005634">
    <property type="term" value="C:nucleus"/>
    <property type="evidence" value="ECO:0007669"/>
    <property type="project" value="UniProtKB-SubCell"/>
</dbReference>
<feature type="region of interest" description="Disordered" evidence="3">
    <location>
        <begin position="993"/>
        <end position="1020"/>
    </location>
</feature>
<evidence type="ECO:0000256" key="1">
    <source>
        <dbReference type="ARBA" id="ARBA00004123"/>
    </source>
</evidence>
<comment type="subcellular location">
    <subcellularLocation>
        <location evidence="1">Nucleus</location>
    </subcellularLocation>
</comment>
<feature type="compositionally biased region" description="Low complexity" evidence="3">
    <location>
        <begin position="3119"/>
        <end position="3140"/>
    </location>
</feature>
<dbReference type="GO" id="GO:0043484">
    <property type="term" value="P:regulation of RNA splicing"/>
    <property type="evidence" value="ECO:0007669"/>
    <property type="project" value="TreeGrafter"/>
</dbReference>
<feature type="compositionally biased region" description="Polar residues" evidence="3">
    <location>
        <begin position="191"/>
        <end position="203"/>
    </location>
</feature>
<feature type="compositionally biased region" description="Low complexity" evidence="3">
    <location>
        <begin position="2805"/>
        <end position="2816"/>
    </location>
</feature>
<feature type="region of interest" description="Disordered" evidence="3">
    <location>
        <begin position="2611"/>
        <end position="2636"/>
    </location>
</feature>
<dbReference type="Ensembl" id="ENSEAST00005070848.1">
    <property type="protein sequence ID" value="ENSEASP00005040750.1"/>
    <property type="gene ID" value="ENSEASG00005038187.1"/>
</dbReference>
<feature type="region of interest" description="Disordered" evidence="3">
    <location>
        <begin position="2983"/>
        <end position="3262"/>
    </location>
</feature>